<name>A0A392TJR4_9FABA</name>
<reference evidence="1 2" key="1">
    <citation type="journal article" date="2018" name="Front. Plant Sci.">
        <title>Red Clover (Trifolium pratense) and Zigzag Clover (T. medium) - A Picture of Genomic Similarities and Differences.</title>
        <authorList>
            <person name="Dluhosova J."/>
            <person name="Istvanek J."/>
            <person name="Nedelnik J."/>
            <person name="Repkova J."/>
        </authorList>
    </citation>
    <scope>NUCLEOTIDE SEQUENCE [LARGE SCALE GENOMIC DNA]</scope>
    <source>
        <strain evidence="2">cv. 10/8</strain>
        <tissue evidence="1">Leaf</tissue>
    </source>
</reference>
<dbReference type="Proteomes" id="UP000265520">
    <property type="component" value="Unassembled WGS sequence"/>
</dbReference>
<accession>A0A392TJR4</accession>
<sequence length="51" mass="5665">MNDVRGMDRGSTSGAGAFGLMPMSYESFFWRVYRGARGAVWFGLSIKIILT</sequence>
<protein>
    <submittedName>
        <fullName evidence="1">Uncharacterized protein</fullName>
    </submittedName>
</protein>
<evidence type="ECO:0000313" key="2">
    <source>
        <dbReference type="Proteomes" id="UP000265520"/>
    </source>
</evidence>
<keyword evidence="2" id="KW-1185">Reference proteome</keyword>
<feature type="non-terminal residue" evidence="1">
    <location>
        <position position="51"/>
    </location>
</feature>
<dbReference type="EMBL" id="LXQA010599644">
    <property type="protein sequence ID" value="MCI61419.1"/>
    <property type="molecule type" value="Genomic_DNA"/>
</dbReference>
<proteinExistence type="predicted"/>
<organism evidence="1 2">
    <name type="scientific">Trifolium medium</name>
    <dbReference type="NCBI Taxonomy" id="97028"/>
    <lineage>
        <taxon>Eukaryota</taxon>
        <taxon>Viridiplantae</taxon>
        <taxon>Streptophyta</taxon>
        <taxon>Embryophyta</taxon>
        <taxon>Tracheophyta</taxon>
        <taxon>Spermatophyta</taxon>
        <taxon>Magnoliopsida</taxon>
        <taxon>eudicotyledons</taxon>
        <taxon>Gunneridae</taxon>
        <taxon>Pentapetalae</taxon>
        <taxon>rosids</taxon>
        <taxon>fabids</taxon>
        <taxon>Fabales</taxon>
        <taxon>Fabaceae</taxon>
        <taxon>Papilionoideae</taxon>
        <taxon>50 kb inversion clade</taxon>
        <taxon>NPAAA clade</taxon>
        <taxon>Hologalegina</taxon>
        <taxon>IRL clade</taxon>
        <taxon>Trifolieae</taxon>
        <taxon>Trifolium</taxon>
    </lineage>
</organism>
<dbReference type="AlphaFoldDB" id="A0A392TJR4"/>
<comment type="caution">
    <text evidence="1">The sequence shown here is derived from an EMBL/GenBank/DDBJ whole genome shotgun (WGS) entry which is preliminary data.</text>
</comment>
<evidence type="ECO:0000313" key="1">
    <source>
        <dbReference type="EMBL" id="MCI61419.1"/>
    </source>
</evidence>